<dbReference type="Pfam" id="PF01521">
    <property type="entry name" value="Fe-S_biosyn"/>
    <property type="match status" value="1"/>
</dbReference>
<dbReference type="Proteomes" id="UP001275315">
    <property type="component" value="Unassembled WGS sequence"/>
</dbReference>
<dbReference type="SUPFAM" id="SSF89360">
    <property type="entry name" value="HesB-like domain"/>
    <property type="match status" value="1"/>
</dbReference>
<evidence type="ECO:0000313" key="3">
    <source>
        <dbReference type="Proteomes" id="UP001275315"/>
    </source>
</evidence>
<protein>
    <submittedName>
        <fullName evidence="2">Iron-sulfur cluster biosynthesis family protein</fullName>
    </submittedName>
</protein>
<dbReference type="EMBL" id="JAWDIQ010000001">
    <property type="protein sequence ID" value="MDY0408372.1"/>
    <property type="molecule type" value="Genomic_DNA"/>
</dbReference>
<accession>A0ABU5CRE2</accession>
<sequence>MQLKITDEAVEQLQTLNHENKQFLLLWYDIEGCGCGVNGVPTIRFVNEVKDYHVSVKNEVFKTYISEQQMTFFAPTMILQFMQGAFRLSSPNEILNPFISISSINQPLEEGTEAR</sequence>
<dbReference type="InterPro" id="IPR035903">
    <property type="entry name" value="HesB-like_dom_sf"/>
</dbReference>
<organism evidence="2 3">
    <name type="scientific">Paracerasibacillus soli</name>
    <dbReference type="NCBI Taxonomy" id="480284"/>
    <lineage>
        <taxon>Bacteria</taxon>
        <taxon>Bacillati</taxon>
        <taxon>Bacillota</taxon>
        <taxon>Bacilli</taxon>
        <taxon>Bacillales</taxon>
        <taxon>Bacillaceae</taxon>
        <taxon>Paracerasibacillus</taxon>
    </lineage>
</organism>
<name>A0ABU5CRE2_9BACI</name>
<comment type="caution">
    <text evidence="2">The sequence shown here is derived from an EMBL/GenBank/DDBJ whole genome shotgun (WGS) entry which is preliminary data.</text>
</comment>
<evidence type="ECO:0000259" key="1">
    <source>
        <dbReference type="Pfam" id="PF01521"/>
    </source>
</evidence>
<dbReference type="InterPro" id="IPR000361">
    <property type="entry name" value="ATAP_core_dom"/>
</dbReference>
<feature type="domain" description="Core" evidence="1">
    <location>
        <begin position="1"/>
        <end position="101"/>
    </location>
</feature>
<dbReference type="RefSeq" id="WP_320379112.1">
    <property type="nucleotide sequence ID" value="NZ_JAWDIQ010000001.1"/>
</dbReference>
<dbReference type="Gene3D" id="2.60.300.12">
    <property type="entry name" value="HesB-like domain"/>
    <property type="match status" value="1"/>
</dbReference>
<gene>
    <name evidence="2" type="ORF">RWD45_07110</name>
</gene>
<proteinExistence type="predicted"/>
<evidence type="ECO:0000313" key="2">
    <source>
        <dbReference type="EMBL" id="MDY0408372.1"/>
    </source>
</evidence>
<reference evidence="2 3" key="1">
    <citation type="submission" date="2023-10" db="EMBL/GenBank/DDBJ databases">
        <title>Virgibacillus soli CC-YMP-6 genome.</title>
        <authorList>
            <person name="Miliotis G."/>
            <person name="Sengupta P."/>
            <person name="Hameed A."/>
            <person name="Chuvochina M."/>
            <person name="Mcdonagh F."/>
            <person name="Simpson A.C."/>
            <person name="Singh N.K."/>
            <person name="Rekha P.D."/>
            <person name="Raman K."/>
            <person name="Hugenholtz P."/>
            <person name="Venkateswaran K."/>
        </authorList>
    </citation>
    <scope>NUCLEOTIDE SEQUENCE [LARGE SCALE GENOMIC DNA]</scope>
    <source>
        <strain evidence="2 3">CC-YMP-6</strain>
    </source>
</reference>
<keyword evidence="3" id="KW-1185">Reference proteome</keyword>